<name>A0ACC1I4G9_9FUNG</name>
<dbReference type="EMBL" id="JANBPG010003779">
    <property type="protein sequence ID" value="KAJ1879197.1"/>
    <property type="molecule type" value="Genomic_DNA"/>
</dbReference>
<comment type="caution">
    <text evidence="1">The sequence shown here is derived from an EMBL/GenBank/DDBJ whole genome shotgun (WGS) entry which is preliminary data.</text>
</comment>
<keyword evidence="2" id="KW-1185">Reference proteome</keyword>
<evidence type="ECO:0000313" key="1">
    <source>
        <dbReference type="EMBL" id="KAJ1879197.1"/>
    </source>
</evidence>
<gene>
    <name evidence="1" type="ORF">LPJ66_011743</name>
</gene>
<accession>A0ACC1I4G9</accession>
<sequence>MPEIQPDHFDKQFPNRNNPAKHAYLPSPSSFFAILGGIFASLSSVSAKLAVNQQPGALTMLIHQLMPSTSTNAHLLSLISRVVMLGSIGLSNFFMWLFFTKALRYGDSTPRVMMLQTASNFAMTALCGVYLFGDVLSMQWWWGASLIAVGLVLINSEKSAEFVCESPDHVLEINGLKESKKTK</sequence>
<evidence type="ECO:0000313" key="2">
    <source>
        <dbReference type="Proteomes" id="UP001150581"/>
    </source>
</evidence>
<proteinExistence type="predicted"/>
<organism evidence="1 2">
    <name type="scientific">Kickxella alabastrina</name>
    <dbReference type="NCBI Taxonomy" id="61397"/>
    <lineage>
        <taxon>Eukaryota</taxon>
        <taxon>Fungi</taxon>
        <taxon>Fungi incertae sedis</taxon>
        <taxon>Zoopagomycota</taxon>
        <taxon>Kickxellomycotina</taxon>
        <taxon>Kickxellomycetes</taxon>
        <taxon>Kickxellales</taxon>
        <taxon>Kickxellaceae</taxon>
        <taxon>Kickxella</taxon>
    </lineage>
</organism>
<dbReference type="Proteomes" id="UP001150581">
    <property type="component" value="Unassembled WGS sequence"/>
</dbReference>
<reference evidence="1" key="1">
    <citation type="submission" date="2022-07" db="EMBL/GenBank/DDBJ databases">
        <title>Phylogenomic reconstructions and comparative analyses of Kickxellomycotina fungi.</title>
        <authorList>
            <person name="Reynolds N.K."/>
            <person name="Stajich J.E."/>
            <person name="Barry K."/>
            <person name="Grigoriev I.V."/>
            <person name="Crous P."/>
            <person name="Smith M.E."/>
        </authorList>
    </citation>
    <scope>NUCLEOTIDE SEQUENCE</scope>
    <source>
        <strain evidence="1">Benny 63K</strain>
    </source>
</reference>
<protein>
    <submittedName>
        <fullName evidence="1">Uncharacterized protein</fullName>
    </submittedName>
</protein>